<evidence type="ECO:0000256" key="3">
    <source>
        <dbReference type="ARBA" id="ARBA00022448"/>
    </source>
</evidence>
<keyword evidence="7" id="KW-0479">Metal-binding</keyword>
<dbReference type="InterPro" id="IPR000516">
    <property type="entry name" value="Ni-dep_Hydgase_cyt-B"/>
</dbReference>
<dbReference type="InterPro" id="IPR011577">
    <property type="entry name" value="Cyt_b561_bac/Ni-Hgenase"/>
</dbReference>
<proteinExistence type="inferred from homology"/>
<reference evidence="14 15" key="1">
    <citation type="submission" date="2023-07" db="EMBL/GenBank/DDBJ databases">
        <title>Genomic Encyclopedia of Type Strains, Phase IV (KMG-IV): sequencing the most valuable type-strain genomes for metagenomic binning, comparative biology and taxonomic classification.</title>
        <authorList>
            <person name="Goeker M."/>
        </authorList>
    </citation>
    <scope>NUCLEOTIDE SEQUENCE [LARGE SCALE GENOMIC DNA]</scope>
    <source>
        <strain evidence="14 15">DSM 3770</strain>
    </source>
</reference>
<evidence type="ECO:0000256" key="10">
    <source>
        <dbReference type="ARBA" id="ARBA00023004"/>
    </source>
</evidence>
<keyword evidence="9 12" id="KW-1133">Transmembrane helix</keyword>
<evidence type="ECO:0000313" key="15">
    <source>
        <dbReference type="Proteomes" id="UP001241747"/>
    </source>
</evidence>
<dbReference type="PROSITE" id="PS00882">
    <property type="entry name" value="NI_HGENASE_CYTB_1"/>
    <property type="match status" value="1"/>
</dbReference>
<dbReference type="InterPro" id="IPR051542">
    <property type="entry name" value="Hydrogenase_cytochrome"/>
</dbReference>
<evidence type="ECO:0000256" key="1">
    <source>
        <dbReference type="ARBA" id="ARBA00004651"/>
    </source>
</evidence>
<keyword evidence="11 12" id="KW-0472">Membrane</keyword>
<dbReference type="PANTHER" id="PTHR30485:SF0">
    <property type="entry name" value="NI_FE-HYDROGENASE 1 B-TYPE CYTOCHROME SUBUNIT-RELATED"/>
    <property type="match status" value="1"/>
</dbReference>
<feature type="transmembrane region" description="Helical" evidence="12">
    <location>
        <begin position="47"/>
        <end position="67"/>
    </location>
</feature>
<dbReference type="PROSITE" id="PS00883">
    <property type="entry name" value="NI_HGENASE_CYTB_2"/>
    <property type="match status" value="1"/>
</dbReference>
<comment type="caution">
    <text evidence="14">The sequence shown here is derived from an EMBL/GenBank/DDBJ whole genome shotgun (WGS) entry which is preliminary data.</text>
</comment>
<feature type="domain" description="Cytochrome b561 bacterial/Ni-hydrogenase" evidence="13">
    <location>
        <begin position="41"/>
        <end position="245"/>
    </location>
</feature>
<evidence type="ECO:0000313" key="14">
    <source>
        <dbReference type="EMBL" id="MDQ0503694.1"/>
    </source>
</evidence>
<dbReference type="InterPro" id="IPR016174">
    <property type="entry name" value="Di-haem_cyt_TM"/>
</dbReference>
<name>A0ABU0L969_XANAG</name>
<keyword evidence="4" id="KW-1003">Cell membrane</keyword>
<dbReference type="EMBL" id="JAUSVY010000001">
    <property type="protein sequence ID" value="MDQ0503694.1"/>
    <property type="molecule type" value="Genomic_DNA"/>
</dbReference>
<feature type="transmembrane region" description="Helical" evidence="12">
    <location>
        <begin position="212"/>
        <end position="229"/>
    </location>
</feature>
<keyword evidence="5" id="KW-0349">Heme</keyword>
<feature type="transmembrane region" description="Helical" evidence="12">
    <location>
        <begin position="154"/>
        <end position="179"/>
    </location>
</feature>
<dbReference type="PANTHER" id="PTHR30485">
    <property type="entry name" value="NI/FE-HYDROGENASE 1 B-TYPE CYTOCHROME SUBUNIT"/>
    <property type="match status" value="1"/>
</dbReference>
<evidence type="ECO:0000256" key="2">
    <source>
        <dbReference type="ARBA" id="ARBA00008622"/>
    </source>
</evidence>
<accession>A0ABU0L969</accession>
<evidence type="ECO:0000256" key="5">
    <source>
        <dbReference type="ARBA" id="ARBA00022617"/>
    </source>
</evidence>
<gene>
    <name evidence="14" type="ORF">QOZ94_000464</name>
</gene>
<evidence type="ECO:0000256" key="7">
    <source>
        <dbReference type="ARBA" id="ARBA00022723"/>
    </source>
</evidence>
<sequence length="256" mass="28657">MTDASLPGTAPPPAPAPAAAGAAPAEEVVKGGKQLTTFYIYEAPVRLWHWVNALCIVVLCITGYLIASPFPTLSGQPSDHYLMGTIRFIHFSAGYIFAVAFIGRILWAFAGNTYARELFTLPVWKKSFWRGFFTEIAWYAFLKPRPMKFMGHNPLAQTFLFVVMVLGTIFMIFTGFALYSEGTGLGSWQSRMFGWVIPLLGGSMQVHTLHHIGMWAIILFVIVHVYTVIREDIMSRQTMISAITNGYRSFRDNDPD</sequence>
<dbReference type="SUPFAM" id="SSF81342">
    <property type="entry name" value="Transmembrane di-heme cytochromes"/>
    <property type="match status" value="1"/>
</dbReference>
<dbReference type="Proteomes" id="UP001241747">
    <property type="component" value="Unassembled WGS sequence"/>
</dbReference>
<evidence type="ECO:0000256" key="12">
    <source>
        <dbReference type="SAM" id="Phobius"/>
    </source>
</evidence>
<comment type="similarity">
    <text evidence="2">Belongs to the HupC/HyaC/HydC family.</text>
</comment>
<keyword evidence="6 12" id="KW-0812">Transmembrane</keyword>
<keyword evidence="3" id="KW-0813">Transport</keyword>
<feature type="transmembrane region" description="Helical" evidence="12">
    <location>
        <begin position="88"/>
        <end position="107"/>
    </location>
</feature>
<evidence type="ECO:0000256" key="6">
    <source>
        <dbReference type="ARBA" id="ARBA00022692"/>
    </source>
</evidence>
<dbReference type="PRINTS" id="PR00161">
    <property type="entry name" value="NIHGNASECYTB"/>
</dbReference>
<comment type="subcellular location">
    <subcellularLocation>
        <location evidence="1">Cell membrane</location>
        <topology evidence="1">Multi-pass membrane protein</topology>
    </subcellularLocation>
</comment>
<keyword evidence="8" id="KW-0249">Electron transport</keyword>
<organism evidence="14 15">
    <name type="scientific">Xanthobacter agilis</name>
    <dbReference type="NCBI Taxonomy" id="47492"/>
    <lineage>
        <taxon>Bacteria</taxon>
        <taxon>Pseudomonadati</taxon>
        <taxon>Pseudomonadota</taxon>
        <taxon>Alphaproteobacteria</taxon>
        <taxon>Hyphomicrobiales</taxon>
        <taxon>Xanthobacteraceae</taxon>
        <taxon>Xanthobacter</taxon>
    </lineage>
</organism>
<evidence type="ECO:0000256" key="9">
    <source>
        <dbReference type="ARBA" id="ARBA00022989"/>
    </source>
</evidence>
<dbReference type="Pfam" id="PF01292">
    <property type="entry name" value="Ni_hydr_CYTB"/>
    <property type="match status" value="1"/>
</dbReference>
<keyword evidence="15" id="KW-1185">Reference proteome</keyword>
<dbReference type="NCBIfam" id="TIGR02125">
    <property type="entry name" value="CytB-hydogenase"/>
    <property type="match status" value="1"/>
</dbReference>
<dbReference type="RefSeq" id="WP_237346707.1">
    <property type="nucleotide sequence ID" value="NZ_JABWGX010000022.1"/>
</dbReference>
<dbReference type="Gene3D" id="1.20.950.20">
    <property type="entry name" value="Transmembrane di-heme cytochromes, Chain C"/>
    <property type="match status" value="1"/>
</dbReference>
<keyword evidence="10" id="KW-0408">Iron</keyword>
<evidence type="ECO:0000259" key="13">
    <source>
        <dbReference type="Pfam" id="PF01292"/>
    </source>
</evidence>
<evidence type="ECO:0000256" key="11">
    <source>
        <dbReference type="ARBA" id="ARBA00023136"/>
    </source>
</evidence>
<protein>
    <submittedName>
        <fullName evidence="14">Ni/Fe-hydrogenase 1 B-type cytochrome subunit</fullName>
    </submittedName>
</protein>
<evidence type="ECO:0000256" key="8">
    <source>
        <dbReference type="ARBA" id="ARBA00022982"/>
    </source>
</evidence>
<evidence type="ECO:0000256" key="4">
    <source>
        <dbReference type="ARBA" id="ARBA00022475"/>
    </source>
</evidence>